<name>A0A087H7Z2_ARAAL</name>
<sequence>MGPRRRDRTLGRDDDSAVKETRRVSPHRSNEKPTSDFVEVRDENRSIGLVKEDGYRIRDLGCVGETRHGCSNLVLQCDDGCIEKGKSNSFVTCRRNLDDLFSGFVYKGVKNSKSDDFGSRSNLGSSDDCVSESHIERQEVEECSEFEDEVRRVSPYFQASTIAQCDSDSVCSQSGRNYKEGCSKVQAKVRRVSPYFEASSVSQCDSDSVYVQRGRNYRKGCSKVQAKVRRISPHVEALSISQCDCNVVCSQSERKSRKGCRVLRDKVRRVSPYFQGSIVSEQPNPPRDLRQYYKVVKVSRYFHDVPVDGVQVNESQQERPRRVRKTPVVSPSLSQCQKTDEAYLRKTSDNTWVPPRSPCKLLQEDHWRDPWRVLVICMLLNKTSGAQTRRVIADLFALCPDAKTATEVEEKEIETLIKPLGLQKKRAKMIQRFSHEYLQESWTHVTQLHGVGKYAADAYAIFCNGNWDRVKPDDHMLNYYWEFLRIRYKL</sequence>
<evidence type="ECO:0000256" key="1">
    <source>
        <dbReference type="ARBA" id="ARBA00004123"/>
    </source>
</evidence>
<comment type="subcellular location">
    <subcellularLocation>
        <location evidence="1">Nucleus</location>
    </subcellularLocation>
</comment>
<evidence type="ECO:0000256" key="2">
    <source>
        <dbReference type="ARBA" id="ARBA00023242"/>
    </source>
</evidence>
<feature type="compositionally biased region" description="Basic and acidic residues" evidence="3">
    <location>
        <begin position="8"/>
        <end position="38"/>
    </location>
</feature>
<keyword evidence="2" id="KW-0539">Nucleus</keyword>
<dbReference type="FunFam" id="1.10.340.30:FF:000007">
    <property type="entry name" value="Methyl-CpG-binding domain protein 4"/>
    <property type="match status" value="1"/>
</dbReference>
<dbReference type="OMA" id="QCQKTDE"/>
<dbReference type="GO" id="GO:0003677">
    <property type="term" value="F:DNA binding"/>
    <property type="evidence" value="ECO:0007669"/>
    <property type="project" value="InterPro"/>
</dbReference>
<dbReference type="AlphaFoldDB" id="A0A087H7Z2"/>
<dbReference type="GO" id="GO:0005730">
    <property type="term" value="C:nucleolus"/>
    <property type="evidence" value="ECO:0007669"/>
    <property type="project" value="EnsemblPlants"/>
</dbReference>
<dbReference type="GO" id="GO:0019104">
    <property type="term" value="F:DNA N-glycosylase activity"/>
    <property type="evidence" value="ECO:0007669"/>
    <property type="project" value="EnsemblPlants"/>
</dbReference>
<gene>
    <name evidence="5" type="ordered locus">AALP_Aa3g088200</name>
</gene>
<dbReference type="Gramene" id="KFK38244">
    <property type="protein sequence ID" value="KFK38244"/>
    <property type="gene ID" value="AALP_AA3G088200"/>
</dbReference>
<dbReference type="Proteomes" id="UP000029120">
    <property type="component" value="Chromosome 3"/>
</dbReference>
<dbReference type="EMBL" id="CM002871">
    <property type="protein sequence ID" value="KFK38244.1"/>
    <property type="molecule type" value="Genomic_DNA"/>
</dbReference>
<dbReference type="InterPro" id="IPR003265">
    <property type="entry name" value="HhH-GPD_domain"/>
</dbReference>
<protein>
    <recommendedName>
        <fullName evidence="4">HhH-GPD domain-containing protein</fullName>
    </recommendedName>
</protein>
<evidence type="ECO:0000313" key="6">
    <source>
        <dbReference type="Proteomes" id="UP000029120"/>
    </source>
</evidence>
<evidence type="ECO:0000259" key="4">
    <source>
        <dbReference type="Pfam" id="PF00730"/>
    </source>
</evidence>
<evidence type="ECO:0000256" key="3">
    <source>
        <dbReference type="SAM" id="MobiDB-lite"/>
    </source>
</evidence>
<dbReference type="GO" id="GO:0006979">
    <property type="term" value="P:response to oxidative stress"/>
    <property type="evidence" value="ECO:0007669"/>
    <property type="project" value="EnsemblPlants"/>
</dbReference>
<reference evidence="6" key="1">
    <citation type="journal article" date="2015" name="Nat. Plants">
        <title>Genome expansion of Arabis alpina linked with retrotransposition and reduced symmetric DNA methylation.</title>
        <authorList>
            <person name="Willing E.M."/>
            <person name="Rawat V."/>
            <person name="Mandakova T."/>
            <person name="Maumus F."/>
            <person name="James G.V."/>
            <person name="Nordstroem K.J."/>
            <person name="Becker C."/>
            <person name="Warthmann N."/>
            <person name="Chica C."/>
            <person name="Szarzynska B."/>
            <person name="Zytnicki M."/>
            <person name="Albani M.C."/>
            <person name="Kiefer C."/>
            <person name="Bergonzi S."/>
            <person name="Castaings L."/>
            <person name="Mateos J.L."/>
            <person name="Berns M.C."/>
            <person name="Bujdoso N."/>
            <person name="Piofczyk T."/>
            <person name="de Lorenzo L."/>
            <person name="Barrero-Sicilia C."/>
            <person name="Mateos I."/>
            <person name="Piednoel M."/>
            <person name="Hagmann J."/>
            <person name="Chen-Min-Tao R."/>
            <person name="Iglesias-Fernandez R."/>
            <person name="Schuster S.C."/>
            <person name="Alonso-Blanco C."/>
            <person name="Roudier F."/>
            <person name="Carbonero P."/>
            <person name="Paz-Ares J."/>
            <person name="Davis S.J."/>
            <person name="Pecinka A."/>
            <person name="Quesneville H."/>
            <person name="Colot V."/>
            <person name="Lysak M.A."/>
            <person name="Weigel D."/>
            <person name="Coupland G."/>
            <person name="Schneeberger K."/>
        </authorList>
    </citation>
    <scope>NUCLEOTIDE SEQUENCE [LARGE SCALE GENOMIC DNA]</scope>
    <source>
        <strain evidence="6">cv. Pajares</strain>
    </source>
</reference>
<accession>A0A087H7Z2</accession>
<dbReference type="GO" id="GO:0006284">
    <property type="term" value="P:base-excision repair"/>
    <property type="evidence" value="ECO:0007669"/>
    <property type="project" value="EnsemblPlants"/>
</dbReference>
<dbReference type="OrthoDB" id="10265068at2759"/>
<dbReference type="InterPro" id="IPR011257">
    <property type="entry name" value="DNA_glycosylase"/>
</dbReference>
<dbReference type="Gene3D" id="1.10.340.30">
    <property type="entry name" value="Hypothetical protein, domain 2"/>
    <property type="match status" value="1"/>
</dbReference>
<feature type="region of interest" description="Disordered" evidence="3">
    <location>
        <begin position="1"/>
        <end position="38"/>
    </location>
</feature>
<dbReference type="GO" id="GO:0034605">
    <property type="term" value="P:cellular response to heat"/>
    <property type="evidence" value="ECO:0007669"/>
    <property type="project" value="EnsemblPlants"/>
</dbReference>
<organism evidence="5 6">
    <name type="scientific">Arabis alpina</name>
    <name type="common">Alpine rock-cress</name>
    <dbReference type="NCBI Taxonomy" id="50452"/>
    <lineage>
        <taxon>Eukaryota</taxon>
        <taxon>Viridiplantae</taxon>
        <taxon>Streptophyta</taxon>
        <taxon>Embryophyta</taxon>
        <taxon>Tracheophyta</taxon>
        <taxon>Spermatophyta</taxon>
        <taxon>Magnoliopsida</taxon>
        <taxon>eudicotyledons</taxon>
        <taxon>Gunneridae</taxon>
        <taxon>Pentapetalae</taxon>
        <taxon>rosids</taxon>
        <taxon>malvids</taxon>
        <taxon>Brassicales</taxon>
        <taxon>Brassicaceae</taxon>
        <taxon>Arabideae</taxon>
        <taxon>Arabis</taxon>
    </lineage>
</organism>
<proteinExistence type="predicted"/>
<dbReference type="SUPFAM" id="SSF48150">
    <property type="entry name" value="DNA-glycosylase"/>
    <property type="match status" value="1"/>
</dbReference>
<dbReference type="Pfam" id="PF00730">
    <property type="entry name" value="HhH-GPD"/>
    <property type="match status" value="1"/>
</dbReference>
<dbReference type="PANTHER" id="PTHR15074:SF0">
    <property type="entry name" value="METHYL-CPG-BINDING DOMAIN PROTEIN 4-LIKE PROTEIN"/>
    <property type="match status" value="1"/>
</dbReference>
<dbReference type="eggNOG" id="ENOG502RY32">
    <property type="taxonomic scope" value="Eukaryota"/>
</dbReference>
<feature type="domain" description="HhH-GPD" evidence="4">
    <location>
        <begin position="377"/>
        <end position="450"/>
    </location>
</feature>
<dbReference type="PANTHER" id="PTHR15074">
    <property type="entry name" value="METHYL-CPG-BINDING PROTEIN"/>
    <property type="match status" value="1"/>
</dbReference>
<evidence type="ECO:0000313" key="5">
    <source>
        <dbReference type="EMBL" id="KFK38244.1"/>
    </source>
</evidence>
<dbReference type="InterPro" id="IPR045138">
    <property type="entry name" value="MeCP2/MBD4"/>
</dbReference>
<keyword evidence="6" id="KW-1185">Reference proteome</keyword>
<dbReference type="GO" id="GO:0005654">
    <property type="term" value="C:nucleoplasm"/>
    <property type="evidence" value="ECO:0007669"/>
    <property type="project" value="EnsemblPlants"/>
</dbReference>